<evidence type="ECO:0000313" key="8">
    <source>
        <dbReference type="Proteomes" id="UP000467840"/>
    </source>
</evidence>
<dbReference type="Pfam" id="PF23598">
    <property type="entry name" value="LRR_14"/>
    <property type="match status" value="1"/>
</dbReference>
<name>A0A6A6N3U1_HEVBR</name>
<dbReference type="InterPro" id="IPR055414">
    <property type="entry name" value="LRR_R13L4/SHOC2-like"/>
</dbReference>
<dbReference type="InterPro" id="IPR036388">
    <property type="entry name" value="WH-like_DNA-bd_sf"/>
</dbReference>
<feature type="domain" description="Disease resistance protein winged helix" evidence="5">
    <location>
        <begin position="255"/>
        <end position="299"/>
    </location>
</feature>
<dbReference type="SUPFAM" id="SSF52540">
    <property type="entry name" value="P-loop containing nucleoside triphosphate hydrolases"/>
    <property type="match status" value="1"/>
</dbReference>
<dbReference type="InterPro" id="IPR058922">
    <property type="entry name" value="WHD_DRP"/>
</dbReference>
<dbReference type="InterPro" id="IPR042197">
    <property type="entry name" value="Apaf_helical"/>
</dbReference>
<evidence type="ECO:0000256" key="1">
    <source>
        <dbReference type="ARBA" id="ARBA00022614"/>
    </source>
</evidence>
<feature type="domain" description="Disease resistance R13L4/SHOC-2-like LRR" evidence="6">
    <location>
        <begin position="316"/>
        <end position="439"/>
    </location>
</feature>
<dbReference type="Gene3D" id="3.40.50.300">
    <property type="entry name" value="P-loop containing nucleotide triphosphate hydrolases"/>
    <property type="match status" value="1"/>
</dbReference>
<keyword evidence="8" id="KW-1185">Reference proteome</keyword>
<organism evidence="7 8">
    <name type="scientific">Hevea brasiliensis</name>
    <name type="common">Para rubber tree</name>
    <name type="synonym">Siphonia brasiliensis</name>
    <dbReference type="NCBI Taxonomy" id="3981"/>
    <lineage>
        <taxon>Eukaryota</taxon>
        <taxon>Viridiplantae</taxon>
        <taxon>Streptophyta</taxon>
        <taxon>Embryophyta</taxon>
        <taxon>Tracheophyta</taxon>
        <taxon>Spermatophyta</taxon>
        <taxon>Magnoliopsida</taxon>
        <taxon>eudicotyledons</taxon>
        <taxon>Gunneridae</taxon>
        <taxon>Pentapetalae</taxon>
        <taxon>rosids</taxon>
        <taxon>fabids</taxon>
        <taxon>Malpighiales</taxon>
        <taxon>Euphorbiaceae</taxon>
        <taxon>Crotonoideae</taxon>
        <taxon>Micrandreae</taxon>
        <taxon>Hevea</taxon>
    </lineage>
</organism>
<dbReference type="Proteomes" id="UP000467840">
    <property type="component" value="Chromosome 10"/>
</dbReference>
<dbReference type="SUPFAM" id="SSF52058">
    <property type="entry name" value="L domain-like"/>
    <property type="match status" value="1"/>
</dbReference>
<dbReference type="GO" id="GO:0043531">
    <property type="term" value="F:ADP binding"/>
    <property type="evidence" value="ECO:0007669"/>
    <property type="project" value="InterPro"/>
</dbReference>
<evidence type="ECO:0000259" key="5">
    <source>
        <dbReference type="Pfam" id="PF23559"/>
    </source>
</evidence>
<protein>
    <recommendedName>
        <fullName evidence="9">NB-ARC domain-containing protein</fullName>
    </recommendedName>
</protein>
<dbReference type="PRINTS" id="PR00364">
    <property type="entry name" value="DISEASERSIST"/>
</dbReference>
<dbReference type="Gene3D" id="1.10.8.430">
    <property type="entry name" value="Helical domain of apoptotic protease-activating factors"/>
    <property type="match status" value="1"/>
</dbReference>
<feature type="domain" description="NB-ARC" evidence="4">
    <location>
        <begin position="41"/>
        <end position="120"/>
    </location>
</feature>
<dbReference type="SMART" id="SM00369">
    <property type="entry name" value="LRR_TYP"/>
    <property type="match status" value="3"/>
</dbReference>
<reference evidence="7 8" key="1">
    <citation type="journal article" date="2020" name="Mol. Plant">
        <title>The Chromosome-Based Rubber Tree Genome Provides New Insights into Spurge Genome Evolution and Rubber Biosynthesis.</title>
        <authorList>
            <person name="Liu J."/>
            <person name="Shi C."/>
            <person name="Shi C.C."/>
            <person name="Li W."/>
            <person name="Zhang Q.J."/>
            <person name="Zhang Y."/>
            <person name="Li K."/>
            <person name="Lu H.F."/>
            <person name="Shi C."/>
            <person name="Zhu S.T."/>
            <person name="Xiao Z.Y."/>
            <person name="Nan H."/>
            <person name="Yue Y."/>
            <person name="Zhu X.G."/>
            <person name="Wu Y."/>
            <person name="Hong X.N."/>
            <person name="Fan G.Y."/>
            <person name="Tong Y."/>
            <person name="Zhang D."/>
            <person name="Mao C.L."/>
            <person name="Liu Y.L."/>
            <person name="Hao S.J."/>
            <person name="Liu W.Q."/>
            <person name="Lv M.Q."/>
            <person name="Zhang H.B."/>
            <person name="Liu Y."/>
            <person name="Hu-Tang G.R."/>
            <person name="Wang J.P."/>
            <person name="Wang J.H."/>
            <person name="Sun Y.H."/>
            <person name="Ni S.B."/>
            <person name="Chen W.B."/>
            <person name="Zhang X.C."/>
            <person name="Jiao Y.N."/>
            <person name="Eichler E.E."/>
            <person name="Li G.H."/>
            <person name="Liu X."/>
            <person name="Gao L.Z."/>
        </authorList>
    </citation>
    <scope>NUCLEOTIDE SEQUENCE [LARGE SCALE GENOMIC DNA]</scope>
    <source>
        <strain evidence="8">cv. GT1</strain>
        <tissue evidence="7">Leaf</tissue>
    </source>
</reference>
<keyword evidence="3" id="KW-0611">Plant defense</keyword>
<comment type="caution">
    <text evidence="7">The sequence shown here is derived from an EMBL/GenBank/DDBJ whole genome shotgun (WGS) entry which is preliminary data.</text>
</comment>
<keyword evidence="2" id="KW-0677">Repeat</keyword>
<dbReference type="AlphaFoldDB" id="A0A6A6N3U1"/>
<dbReference type="GO" id="GO:0098542">
    <property type="term" value="P:defense response to other organism"/>
    <property type="evidence" value="ECO:0007669"/>
    <property type="project" value="TreeGrafter"/>
</dbReference>
<dbReference type="InterPro" id="IPR027417">
    <property type="entry name" value="P-loop_NTPase"/>
</dbReference>
<dbReference type="InterPro" id="IPR044974">
    <property type="entry name" value="Disease_R_plants"/>
</dbReference>
<dbReference type="InterPro" id="IPR002182">
    <property type="entry name" value="NB-ARC"/>
</dbReference>
<evidence type="ECO:0000259" key="4">
    <source>
        <dbReference type="Pfam" id="PF00931"/>
    </source>
</evidence>
<evidence type="ECO:0000256" key="3">
    <source>
        <dbReference type="ARBA" id="ARBA00022821"/>
    </source>
</evidence>
<dbReference type="PANTHER" id="PTHR23155:SF1241">
    <property type="entry name" value="DISEASE RESISTANCE RPP13-LIKE PROTEIN 1-RELATED"/>
    <property type="match status" value="1"/>
</dbReference>
<evidence type="ECO:0000313" key="7">
    <source>
        <dbReference type="EMBL" id="KAF2318819.1"/>
    </source>
</evidence>
<gene>
    <name evidence="7" type="ORF">GH714_010951</name>
</gene>
<dbReference type="EMBL" id="JAAGAX010000003">
    <property type="protein sequence ID" value="KAF2318819.1"/>
    <property type="molecule type" value="Genomic_DNA"/>
</dbReference>
<evidence type="ECO:0000256" key="2">
    <source>
        <dbReference type="ARBA" id="ARBA00022737"/>
    </source>
</evidence>
<dbReference type="InterPro" id="IPR032675">
    <property type="entry name" value="LRR_dom_sf"/>
</dbReference>
<proteinExistence type="predicted"/>
<dbReference type="Pfam" id="PF00931">
    <property type="entry name" value="NB-ARC"/>
    <property type="match status" value="1"/>
</dbReference>
<dbReference type="Pfam" id="PF23559">
    <property type="entry name" value="WHD_DRP"/>
    <property type="match status" value="1"/>
</dbReference>
<dbReference type="PANTHER" id="PTHR23155">
    <property type="entry name" value="DISEASE RESISTANCE PROTEIN RP"/>
    <property type="match status" value="1"/>
</dbReference>
<sequence length="496" mass="56146">MASLTNVLGLKEVTTGKQSKRLPTTSLVDESCVYGREGDREEIIKLLLSDDAKSKDVGVITIVGMGGVGKTTLAQLAYNDCRVKEQFVLRAWACISQEFDIVKITKTILESITMLNFETEDLNQLQVSKLIITTRNANAASAIRTVPSYYLQPLSFEDCWLLFAKHAFEDEVHGAHPNLEVIGKAIVKKSKGIPLAAKTLAGLLHGKLSTGEWENVLYSEIWDLPTKSCEILPVLRLSYHYLPVHLKRCFAYCSIFPKGYIFEKEKLVLLWMAEGLLQQPGGNKLMEEVGDEYFRDLVSSEDAICYISDKVPNELLPTLTYLRVLSLSHYKITSLSESISNLIYLRYLDLSHSNQKTSESVTNLYNLQTLLLSFCYLTELPENLWKLINLRHLDIRGSRLSKMPLYMGQMKELQRLTNFVVGESGGSRIRELRELSNLRGALSISKLQYVVHANDAQLANFKDKPHLDELMLEWDNNNDHPNNDMDVLESCNLIDT</sequence>
<keyword evidence="1" id="KW-0433">Leucine-rich repeat</keyword>
<dbReference type="InterPro" id="IPR003591">
    <property type="entry name" value="Leu-rich_rpt_typical-subtyp"/>
</dbReference>
<evidence type="ECO:0008006" key="9">
    <source>
        <dbReference type="Google" id="ProtNLM"/>
    </source>
</evidence>
<evidence type="ECO:0000259" key="6">
    <source>
        <dbReference type="Pfam" id="PF23598"/>
    </source>
</evidence>
<dbReference type="Gene3D" id="1.10.10.10">
    <property type="entry name" value="Winged helix-like DNA-binding domain superfamily/Winged helix DNA-binding domain"/>
    <property type="match status" value="1"/>
</dbReference>
<dbReference type="Gene3D" id="3.80.10.10">
    <property type="entry name" value="Ribonuclease Inhibitor"/>
    <property type="match status" value="1"/>
</dbReference>
<accession>A0A6A6N3U1</accession>